<dbReference type="Gene3D" id="3.90.550.10">
    <property type="entry name" value="Spore Coat Polysaccharide Biosynthesis Protein SpsA, Chain A"/>
    <property type="match status" value="1"/>
</dbReference>
<dbReference type="RefSeq" id="WP_066401330.1">
    <property type="nucleotide sequence ID" value="NZ_CP011390.1"/>
</dbReference>
<accession>A0A172TQJ8</accession>
<sequence>MISAVCTLFEDHYHKGVVGLVNSLYKNGYRGDFYAGYKGRLPKWASQAKENLELNWQGAKTMHLGEDLHIHFLPIITNYHLSSYKPKFMISLLRGVAKAADALAYFDPDIIALCRWGFYNKWMSYGVAMVHEVVKNDMPATHPCRMEWYEIIRLINKEPKRQIHSYINSGFCGVTRCNIEFLEVWSKIIEVAINEYNIKETAMMSFDKTSVFYFIDQDAFNIAAMCADSPISEMGPEAMDFVGSGWTMSHAAGWPKPWKNKFIISSLRGIPPCRPHKYYWDNLKSPIKLHGSLYVMIKKAEISIASLISRFYKR</sequence>
<name>A0A172TQJ8_9BACT</name>
<organism evidence="1 2">
    <name type="scientific">Flavisolibacter tropicus</name>
    <dbReference type="NCBI Taxonomy" id="1492898"/>
    <lineage>
        <taxon>Bacteria</taxon>
        <taxon>Pseudomonadati</taxon>
        <taxon>Bacteroidota</taxon>
        <taxon>Chitinophagia</taxon>
        <taxon>Chitinophagales</taxon>
        <taxon>Chitinophagaceae</taxon>
        <taxon>Flavisolibacter</taxon>
    </lineage>
</organism>
<keyword evidence="2" id="KW-1185">Reference proteome</keyword>
<reference evidence="1 2" key="2">
    <citation type="journal article" date="2016" name="Int. J. Syst. Evol. Microbiol.">
        <title>Flavisolibacter tropicus sp. nov., isolated from tropical soil.</title>
        <authorList>
            <person name="Lee J.J."/>
            <person name="Kang M.S."/>
            <person name="Kim G.S."/>
            <person name="Lee C.S."/>
            <person name="Lim S."/>
            <person name="Lee J."/>
            <person name="Roh S.H."/>
            <person name="Kang H."/>
            <person name="Ha J.M."/>
            <person name="Bae S."/>
            <person name="Jung H.Y."/>
            <person name="Kim M.K."/>
        </authorList>
    </citation>
    <scope>NUCLEOTIDE SEQUENCE [LARGE SCALE GENOMIC DNA]</scope>
    <source>
        <strain evidence="1 2">LCS9</strain>
    </source>
</reference>
<evidence type="ECO:0000313" key="2">
    <source>
        <dbReference type="Proteomes" id="UP000077177"/>
    </source>
</evidence>
<proteinExistence type="predicted"/>
<protein>
    <submittedName>
        <fullName evidence="1">Uncharacterized protein</fullName>
    </submittedName>
</protein>
<dbReference type="SUPFAM" id="SSF53448">
    <property type="entry name" value="Nucleotide-diphospho-sugar transferases"/>
    <property type="match status" value="1"/>
</dbReference>
<gene>
    <name evidence="1" type="ORF">SY85_00790</name>
</gene>
<dbReference type="OrthoDB" id="8479124at2"/>
<dbReference type="EMBL" id="CP011390">
    <property type="protein sequence ID" value="ANE49256.1"/>
    <property type="molecule type" value="Genomic_DNA"/>
</dbReference>
<reference evidence="2" key="1">
    <citation type="submission" date="2015-01" db="EMBL/GenBank/DDBJ databases">
        <title>Flavisolibacter sp./LCS9/ whole genome sequencing.</title>
        <authorList>
            <person name="Kim M.K."/>
            <person name="Srinivasan S."/>
            <person name="Lee J.-J."/>
        </authorList>
    </citation>
    <scope>NUCLEOTIDE SEQUENCE [LARGE SCALE GENOMIC DNA]</scope>
    <source>
        <strain evidence="2">LCS9</strain>
    </source>
</reference>
<dbReference type="KEGG" id="fla:SY85_00790"/>
<dbReference type="InterPro" id="IPR029044">
    <property type="entry name" value="Nucleotide-diphossugar_trans"/>
</dbReference>
<dbReference type="Proteomes" id="UP000077177">
    <property type="component" value="Chromosome"/>
</dbReference>
<dbReference type="STRING" id="1492898.SY85_00790"/>
<dbReference type="AlphaFoldDB" id="A0A172TQJ8"/>
<evidence type="ECO:0000313" key="1">
    <source>
        <dbReference type="EMBL" id="ANE49256.1"/>
    </source>
</evidence>